<sequence>MRSIYIFLALLSLTKAQISVVQNVKLTPIQYKESDSVTVTWDVPKDLGSFKEADLTYGVESCAISTTNCKSYGNVTTRSVAMTDFARDRGQIYTYHIRAYSKDGTKGEEKKDLLKFEKRDTCRKGFFACESSNQCEEEDRKCDGIQGCSDNSDETAFAGCLPPPRTDAVVFDKIGETSITILFQPVHPKERPTKYSFEVIEKATDKIFTRKNVYAIKYEQKERAVTFDGLTPGTEYNFRFAAVNAVGTGIFSDDVTLKTDGVAPATTTTTAAPVSDIPKVTNVKVTPKVLSESTAVIITWDEPSEKADQVDKYEVTYCEINMADTCKKGTETGTRKVEITGLDNQKFYTLHIKAIGKDGKAGADFSDPFQPAKKRTCSSDQFTCTKVDSCIAKDRICNTLVDCADKSDEGTDANCPLPKNVPGDVKVVMVKSTGFTVSFEQVAASDRAEEYDVYVVDTKTDKGITKKISHEAFGRPIKEVKIEGLTVDTEYKIRVRARNAVGDGQWSADVITRTENFGPVLNVKLTPVEFFESSSFVISWQRPLNFDKSIVFSYQVIYCRINLKDTCKTTEKTTGHDQVIKGLNREDIYEWEIKIFDSEGAEGKSIKDTYKTKPRDECTSDQFRCTGSPQCVDKNNLCNAIKDCGDASDEKVGAQCKVPSSRPKEIDVKEKSQGSYKFTFPNFPGADRIDHFEIEVRDIRKDEVFLSSSKQHNYLAGAVVEFQLDGLVTGKEYEVRFRGVNPSGDGPWSEPISVGQSVPPLTRSTTKAPPSSDESSEGMTTAQKAGIAIGIILALIILIIIIVIVMKNRKSKSSKPQGKYNGSGKPNNGYEMDRRP</sequence>
<dbReference type="InterPro" id="IPR023415">
    <property type="entry name" value="LDLR_class-A_CS"/>
</dbReference>
<dbReference type="InterPro" id="IPR002172">
    <property type="entry name" value="LDrepeatLR_classA_rpt"/>
</dbReference>
<feature type="domain" description="Fibronectin type-III" evidence="7">
    <location>
        <begin position="519"/>
        <end position="615"/>
    </location>
</feature>
<dbReference type="SMART" id="SM00060">
    <property type="entry name" value="FN3"/>
    <property type="match status" value="5"/>
</dbReference>
<dbReference type="InterPro" id="IPR036116">
    <property type="entry name" value="FN3_sf"/>
</dbReference>
<evidence type="ECO:0000259" key="7">
    <source>
        <dbReference type="PROSITE" id="PS50853"/>
    </source>
</evidence>
<evidence type="ECO:0000256" key="6">
    <source>
        <dbReference type="SAM" id="SignalP"/>
    </source>
</evidence>
<feature type="domain" description="Fibronectin type-III" evidence="7">
    <location>
        <begin position="279"/>
        <end position="379"/>
    </location>
</feature>
<evidence type="ECO:0000256" key="3">
    <source>
        <dbReference type="PROSITE-ProRule" id="PRU00124"/>
    </source>
</evidence>
<dbReference type="CDD" id="cd00112">
    <property type="entry name" value="LDLa"/>
    <property type="match status" value="3"/>
</dbReference>
<dbReference type="PRINTS" id="PR00261">
    <property type="entry name" value="LDLRECEPTOR"/>
</dbReference>
<keyword evidence="2" id="KW-1015">Disulfide bond</keyword>
<feature type="region of interest" description="Disordered" evidence="4">
    <location>
        <begin position="812"/>
        <end position="836"/>
    </location>
</feature>
<dbReference type="InterPro" id="IPR050991">
    <property type="entry name" value="ECM_Regulatory_Proteins"/>
</dbReference>
<feature type="transmembrane region" description="Helical" evidence="5">
    <location>
        <begin position="785"/>
        <end position="806"/>
    </location>
</feature>
<evidence type="ECO:0000256" key="1">
    <source>
        <dbReference type="ARBA" id="ARBA00022737"/>
    </source>
</evidence>
<keyword evidence="5" id="KW-1133">Transmembrane helix</keyword>
<dbReference type="PROSITE" id="PS50068">
    <property type="entry name" value="LDLRA_2"/>
    <property type="match status" value="3"/>
</dbReference>
<protein>
    <recommendedName>
        <fullName evidence="7">Fibronectin type-III domain-containing protein</fullName>
    </recommendedName>
</protein>
<proteinExistence type="predicted"/>
<dbReference type="InterPro" id="IPR003961">
    <property type="entry name" value="FN3_dom"/>
</dbReference>
<feature type="domain" description="Fibronectin type-III" evidence="7">
    <location>
        <begin position="163"/>
        <end position="262"/>
    </location>
</feature>
<dbReference type="RefSeq" id="XP_066931578.1">
    <property type="nucleotide sequence ID" value="XM_067075477.1"/>
</dbReference>
<dbReference type="Gene3D" id="2.60.40.10">
    <property type="entry name" value="Immunoglobulins"/>
    <property type="match status" value="5"/>
</dbReference>
<evidence type="ECO:0000256" key="5">
    <source>
        <dbReference type="SAM" id="Phobius"/>
    </source>
</evidence>
<comment type="caution">
    <text evidence="3">Lacks conserved residue(s) required for the propagation of feature annotation.</text>
</comment>
<keyword evidence="9" id="KW-1185">Reference proteome</keyword>
<dbReference type="Pfam" id="PF00057">
    <property type="entry name" value="Ldl_recept_a"/>
    <property type="match status" value="2"/>
</dbReference>
<dbReference type="SUPFAM" id="SSF49265">
    <property type="entry name" value="Fibronectin type III"/>
    <property type="match status" value="4"/>
</dbReference>
<dbReference type="EnsemblMetazoa" id="CLYHEMT009176.1">
    <property type="protein sequence ID" value="CLYHEMP009176.1"/>
    <property type="gene ID" value="CLYHEMG009176"/>
</dbReference>
<name>A0A7M5V3V5_9CNID</name>
<evidence type="ECO:0000313" key="9">
    <source>
        <dbReference type="Proteomes" id="UP000594262"/>
    </source>
</evidence>
<evidence type="ECO:0000256" key="2">
    <source>
        <dbReference type="ARBA" id="ARBA00023157"/>
    </source>
</evidence>
<keyword evidence="1" id="KW-0677">Repeat</keyword>
<evidence type="ECO:0000313" key="8">
    <source>
        <dbReference type="EnsemblMetazoa" id="CLYHEMP009176.1"/>
    </source>
</evidence>
<dbReference type="Proteomes" id="UP000594262">
    <property type="component" value="Unplaced"/>
</dbReference>
<dbReference type="InterPro" id="IPR036055">
    <property type="entry name" value="LDL_receptor-like_sf"/>
</dbReference>
<keyword evidence="5" id="KW-0812">Transmembrane</keyword>
<organism evidence="8 9">
    <name type="scientific">Clytia hemisphaerica</name>
    <dbReference type="NCBI Taxonomy" id="252671"/>
    <lineage>
        <taxon>Eukaryota</taxon>
        <taxon>Metazoa</taxon>
        <taxon>Cnidaria</taxon>
        <taxon>Hydrozoa</taxon>
        <taxon>Hydroidolina</taxon>
        <taxon>Leptothecata</taxon>
        <taxon>Obeliida</taxon>
        <taxon>Clytiidae</taxon>
        <taxon>Clytia</taxon>
    </lineage>
</organism>
<dbReference type="PRINTS" id="PR00014">
    <property type="entry name" value="FNTYPEIII"/>
</dbReference>
<dbReference type="SUPFAM" id="SSF57424">
    <property type="entry name" value="LDL receptor-like module"/>
    <property type="match status" value="3"/>
</dbReference>
<dbReference type="PANTHER" id="PTHR46708:SF2">
    <property type="entry name" value="FIBRONECTIN TYPE-III DOMAIN-CONTAINING PROTEIN"/>
    <property type="match status" value="1"/>
</dbReference>
<evidence type="ECO:0000256" key="4">
    <source>
        <dbReference type="SAM" id="MobiDB-lite"/>
    </source>
</evidence>
<dbReference type="Gene3D" id="4.10.400.10">
    <property type="entry name" value="Low-density Lipoprotein Receptor"/>
    <property type="match status" value="3"/>
</dbReference>
<dbReference type="SMART" id="SM00192">
    <property type="entry name" value="LDLa"/>
    <property type="match status" value="3"/>
</dbReference>
<accession>A0A7M5V3V5</accession>
<dbReference type="GeneID" id="136819225"/>
<feature type="region of interest" description="Disordered" evidence="4">
    <location>
        <begin position="742"/>
        <end position="779"/>
    </location>
</feature>
<feature type="domain" description="Fibronectin type-III" evidence="7">
    <location>
        <begin position="421"/>
        <end position="517"/>
    </location>
</feature>
<dbReference type="CDD" id="cd00063">
    <property type="entry name" value="FN3"/>
    <property type="match status" value="5"/>
</dbReference>
<keyword evidence="6" id="KW-0732">Signal</keyword>
<dbReference type="PROSITE" id="PS50853">
    <property type="entry name" value="FN3"/>
    <property type="match status" value="5"/>
</dbReference>
<dbReference type="PANTHER" id="PTHR46708">
    <property type="entry name" value="TENASCIN"/>
    <property type="match status" value="1"/>
</dbReference>
<keyword evidence="5" id="KW-0472">Membrane</keyword>
<reference evidence="8" key="1">
    <citation type="submission" date="2021-01" db="UniProtKB">
        <authorList>
            <consortium name="EnsemblMetazoa"/>
        </authorList>
    </citation>
    <scope>IDENTIFICATION</scope>
</reference>
<dbReference type="Pfam" id="PF00041">
    <property type="entry name" value="fn3"/>
    <property type="match status" value="4"/>
</dbReference>
<dbReference type="OrthoDB" id="190835at2759"/>
<dbReference type="AlphaFoldDB" id="A0A7M5V3V5"/>
<feature type="signal peptide" evidence="6">
    <location>
        <begin position="1"/>
        <end position="16"/>
    </location>
</feature>
<feature type="chain" id="PRO_5029833513" description="Fibronectin type-III domain-containing protein" evidence="6">
    <location>
        <begin position="17"/>
        <end position="836"/>
    </location>
</feature>
<dbReference type="PROSITE" id="PS01209">
    <property type="entry name" value="LDLRA_1"/>
    <property type="match status" value="2"/>
</dbReference>
<feature type="domain" description="Fibronectin type-III" evidence="7">
    <location>
        <begin position="662"/>
        <end position="760"/>
    </location>
</feature>
<dbReference type="InterPro" id="IPR013783">
    <property type="entry name" value="Ig-like_fold"/>
</dbReference>
<feature type="compositionally biased region" description="Polar residues" evidence="4">
    <location>
        <begin position="762"/>
        <end position="779"/>
    </location>
</feature>